<dbReference type="PROSITE" id="PS52035">
    <property type="entry name" value="PEPTIDASE_M14"/>
    <property type="match status" value="1"/>
</dbReference>
<dbReference type="GO" id="GO:0006508">
    <property type="term" value="P:proteolysis"/>
    <property type="evidence" value="ECO:0007669"/>
    <property type="project" value="InterPro"/>
</dbReference>
<accession>X7E9C1</accession>
<dbReference type="Pfam" id="PF00246">
    <property type="entry name" value="Peptidase_M14"/>
    <property type="match status" value="1"/>
</dbReference>
<evidence type="ECO:0000313" key="4">
    <source>
        <dbReference type="EMBL" id="ETX11748.1"/>
    </source>
</evidence>
<dbReference type="InterPro" id="IPR040626">
    <property type="entry name" value="Pepdidase_M14_N"/>
</dbReference>
<gene>
    <name evidence="4" type="ORF">MUS1_07330</name>
</gene>
<comment type="similarity">
    <text evidence="2">Belongs to the peptidase M14 family.</text>
</comment>
<dbReference type="STRING" id="1122207.MUS1_07330"/>
<comment type="caution">
    <text evidence="4">The sequence shown here is derived from an EMBL/GenBank/DDBJ whole genome shotgun (WGS) entry which is preliminary data.</text>
</comment>
<evidence type="ECO:0000313" key="5">
    <source>
        <dbReference type="Proteomes" id="UP000054058"/>
    </source>
</evidence>
<sequence>MTSRIKISSAFDGGNISVINAAEPDNIRVIIPKDTNSKFLQWFYFRLQGGMGEQCVIHFENASDAAYPDGWVDYQAVASYDREYWFRVPTEYVDGKLVISHQPEQDSVYYAYFAPYSYERHLDMVSWAASHEDCITDHLGETAQGRDITLLEVSKTQGLAKNIWIIARQHPGETMAEWFVEGLLERLFDESHPIARSLLNQCRFYVVPNMNPDGAVLGNLRVNSKGVNLNREWKNPTQEFSPEVLAVQKKMAETGVDMFLDIHGDEALPVNFVDGCQGVPSFDTRIEAMETLFKNIFCSVSPDFQTELGYTPDQFGEANLTVATKWVGETYNCLSFTLEMPFKDNQNLPDDMVGWSPERAKILGADVLYPIHQVINSIHMKVDD</sequence>
<dbReference type="EMBL" id="JAMB01000002">
    <property type="protein sequence ID" value="ETX11748.1"/>
    <property type="molecule type" value="Genomic_DNA"/>
</dbReference>
<dbReference type="Gene3D" id="3.40.630.10">
    <property type="entry name" value="Zn peptidases"/>
    <property type="match status" value="1"/>
</dbReference>
<dbReference type="PANTHER" id="PTHR12756">
    <property type="entry name" value="CYTOSOLIC CARBOXYPEPTIDASE"/>
    <property type="match status" value="1"/>
</dbReference>
<dbReference type="RefSeq" id="WP_036159344.1">
    <property type="nucleotide sequence ID" value="NZ_JAMB01000002.1"/>
</dbReference>
<protein>
    <recommendedName>
        <fullName evidence="3">Peptidase M14 domain-containing protein</fullName>
    </recommendedName>
</protein>
<dbReference type="SUPFAM" id="SSF53187">
    <property type="entry name" value="Zn-dependent exopeptidases"/>
    <property type="match status" value="1"/>
</dbReference>
<name>X7E9C1_9GAMM</name>
<keyword evidence="5" id="KW-1185">Reference proteome</keyword>
<feature type="domain" description="Peptidase M14" evidence="3">
    <location>
        <begin position="114"/>
        <end position="378"/>
    </location>
</feature>
<dbReference type="PATRIC" id="fig|1122207.3.peg.775"/>
<feature type="active site" description="Proton donor/acceptor" evidence="2">
    <location>
        <position position="339"/>
    </location>
</feature>
<dbReference type="PANTHER" id="PTHR12756:SF11">
    <property type="entry name" value="CYTOSOLIC CARBOXYPEPTIDASE 1"/>
    <property type="match status" value="1"/>
</dbReference>
<dbReference type="InterPro" id="IPR050821">
    <property type="entry name" value="Cytosolic_carboxypeptidase"/>
</dbReference>
<comment type="cofactor">
    <cofactor evidence="1">
        <name>Zn(2+)</name>
        <dbReference type="ChEBI" id="CHEBI:29105"/>
    </cofactor>
</comment>
<reference evidence="4 5" key="1">
    <citation type="submission" date="2014-01" db="EMBL/GenBank/DDBJ databases">
        <title>Marinomonas ushuaiensis DSM 15871 Genome Sequencing.</title>
        <authorList>
            <person name="Lai Q."/>
            <person name="Shao Z.S."/>
        </authorList>
    </citation>
    <scope>NUCLEOTIDE SEQUENCE [LARGE SCALE GENOMIC DNA]</scope>
    <source>
        <strain evidence="4 5">DSM 15871</strain>
    </source>
</reference>
<organism evidence="4 5">
    <name type="scientific">Marinomonas ushuaiensis DSM 15871</name>
    <dbReference type="NCBI Taxonomy" id="1122207"/>
    <lineage>
        <taxon>Bacteria</taxon>
        <taxon>Pseudomonadati</taxon>
        <taxon>Pseudomonadota</taxon>
        <taxon>Gammaproteobacteria</taxon>
        <taxon>Oceanospirillales</taxon>
        <taxon>Oceanospirillaceae</taxon>
        <taxon>Marinomonas</taxon>
    </lineage>
</organism>
<dbReference type="AlphaFoldDB" id="X7E9C1"/>
<dbReference type="Proteomes" id="UP000054058">
    <property type="component" value="Unassembled WGS sequence"/>
</dbReference>
<dbReference type="CDD" id="cd06234">
    <property type="entry name" value="M14_PaCCP-like"/>
    <property type="match status" value="1"/>
</dbReference>
<dbReference type="Gene3D" id="2.60.40.3120">
    <property type="match status" value="1"/>
</dbReference>
<evidence type="ECO:0000256" key="1">
    <source>
        <dbReference type="ARBA" id="ARBA00001947"/>
    </source>
</evidence>
<evidence type="ECO:0000256" key="2">
    <source>
        <dbReference type="PROSITE-ProRule" id="PRU01379"/>
    </source>
</evidence>
<proteinExistence type="inferred from homology"/>
<dbReference type="InterPro" id="IPR000834">
    <property type="entry name" value="Peptidase_M14"/>
</dbReference>
<evidence type="ECO:0000259" key="3">
    <source>
        <dbReference type="PROSITE" id="PS52035"/>
    </source>
</evidence>
<dbReference type="Pfam" id="PF18027">
    <property type="entry name" value="Pepdidase_M14_N"/>
    <property type="match status" value="1"/>
</dbReference>
<dbReference type="GO" id="GO:0008270">
    <property type="term" value="F:zinc ion binding"/>
    <property type="evidence" value="ECO:0007669"/>
    <property type="project" value="InterPro"/>
</dbReference>
<dbReference type="eggNOG" id="COG2866">
    <property type="taxonomic scope" value="Bacteria"/>
</dbReference>
<dbReference type="GO" id="GO:0004181">
    <property type="term" value="F:metallocarboxypeptidase activity"/>
    <property type="evidence" value="ECO:0007669"/>
    <property type="project" value="InterPro"/>
</dbReference>
<dbReference type="OrthoDB" id="5490902at2"/>